<evidence type="ECO:0000313" key="3">
    <source>
        <dbReference type="EMBL" id="OLP77765.1"/>
    </source>
</evidence>
<evidence type="ECO:0000259" key="2">
    <source>
        <dbReference type="PROSITE" id="PS50280"/>
    </source>
</evidence>
<feature type="transmembrane region" description="Helical" evidence="1">
    <location>
        <begin position="75"/>
        <end position="94"/>
    </location>
</feature>
<comment type="caution">
    <text evidence="3">The sequence shown here is derived from an EMBL/GenBank/DDBJ whole genome shotgun (WGS) entry which is preliminary data.</text>
</comment>
<dbReference type="AlphaFoldDB" id="A0A1Q9C4D8"/>
<evidence type="ECO:0000313" key="4">
    <source>
        <dbReference type="Proteomes" id="UP000186817"/>
    </source>
</evidence>
<protein>
    <submittedName>
        <fullName evidence="3">Histone-lysine N-methyltransferase SMYD3</fullName>
    </submittedName>
</protein>
<reference evidence="3 4" key="1">
    <citation type="submission" date="2016-02" db="EMBL/GenBank/DDBJ databases">
        <title>Genome analysis of coral dinoflagellate symbionts highlights evolutionary adaptations to a symbiotic lifestyle.</title>
        <authorList>
            <person name="Aranda M."/>
            <person name="Li Y."/>
            <person name="Liew Y.J."/>
            <person name="Baumgarten S."/>
            <person name="Simakov O."/>
            <person name="Wilson M."/>
            <person name="Piel J."/>
            <person name="Ashoor H."/>
            <person name="Bougouffa S."/>
            <person name="Bajic V.B."/>
            <person name="Ryu T."/>
            <person name="Ravasi T."/>
            <person name="Bayer T."/>
            <person name="Micklem G."/>
            <person name="Kim H."/>
            <person name="Bhak J."/>
            <person name="Lajeunesse T.C."/>
            <person name="Voolstra C.R."/>
        </authorList>
    </citation>
    <scope>NUCLEOTIDE SEQUENCE [LARGE SCALE GENOMIC DNA]</scope>
    <source>
        <strain evidence="3 4">CCMP2467</strain>
    </source>
</reference>
<organism evidence="3 4">
    <name type="scientific">Symbiodinium microadriaticum</name>
    <name type="common">Dinoflagellate</name>
    <name type="synonym">Zooxanthella microadriatica</name>
    <dbReference type="NCBI Taxonomy" id="2951"/>
    <lineage>
        <taxon>Eukaryota</taxon>
        <taxon>Sar</taxon>
        <taxon>Alveolata</taxon>
        <taxon>Dinophyceae</taxon>
        <taxon>Suessiales</taxon>
        <taxon>Symbiodiniaceae</taxon>
        <taxon>Symbiodinium</taxon>
    </lineage>
</organism>
<accession>A0A1Q9C4D8</accession>
<evidence type="ECO:0000256" key="1">
    <source>
        <dbReference type="SAM" id="Phobius"/>
    </source>
</evidence>
<dbReference type="Proteomes" id="UP000186817">
    <property type="component" value="Unassembled WGS sequence"/>
</dbReference>
<dbReference type="InterPro" id="IPR046341">
    <property type="entry name" value="SET_dom_sf"/>
</dbReference>
<keyword evidence="3" id="KW-0808">Transferase</keyword>
<dbReference type="SUPFAM" id="SSF82199">
    <property type="entry name" value="SET domain"/>
    <property type="match status" value="1"/>
</dbReference>
<dbReference type="Pfam" id="PF00856">
    <property type="entry name" value="SET"/>
    <property type="match status" value="1"/>
</dbReference>
<dbReference type="Gene3D" id="2.170.270.10">
    <property type="entry name" value="SET domain"/>
    <property type="match status" value="1"/>
</dbReference>
<feature type="domain" description="SET" evidence="2">
    <location>
        <begin position="106"/>
        <end position="285"/>
    </location>
</feature>
<keyword evidence="1" id="KW-1133">Transmembrane helix</keyword>
<dbReference type="OrthoDB" id="265717at2759"/>
<keyword evidence="4" id="KW-1185">Reference proteome</keyword>
<proteinExistence type="predicted"/>
<dbReference type="PANTHER" id="PTHR47332:SF2">
    <property type="entry name" value="SET-6"/>
    <property type="match status" value="1"/>
</dbReference>
<sequence>MVELPRHAPLFWVLTRALGFPRHTLVFATKVLEHLSAGFVAAQLSHEIVGKGFGCHRRSRAMVFPTPGRSSGPPAAPAAYVAIFGALFVLILALGRQLARLRLAAKKYETVDTSDRGKALVARVRIEKGCVVLVERAVLSVPAGASPIPAMGFLGWRARRLLESLYCPASLAVSRVEDGENALSDEIGQHGEKLQQAMVQSGLWSVQQAEKDFAWVWTLLRVWDANKLSFASRKGVEQGIFHSISRLNHSCEPNLRLLPTGEPGELMAVATMGIEPGKELCICYPEHNTLPMLHFLHLPTSWRRHLLQRWQFHCCCTRCQVPEDAARCFQCPGRAGCPGKLSVRAAAPELLAPCGVCGFALAGAEMQQLLAKEATAEQGVNDLMSQLKSAKDDTFPLEGVLNLLGKCSEAGLSIEHWLPFWLLSLAAVGSSGRPLRVAAHGVARSTAAGFSQNSFCFLRGCVAHLPQPHFRQAGDQPRPCRPCLARSELWQKKRLPARARSCSQRTGTANACWLDLGPRPDFACI</sequence>
<dbReference type="InterPro" id="IPR053185">
    <property type="entry name" value="SET_domain_protein"/>
</dbReference>
<dbReference type="EMBL" id="LSRX01001716">
    <property type="protein sequence ID" value="OLP77765.1"/>
    <property type="molecule type" value="Genomic_DNA"/>
</dbReference>
<dbReference type="PROSITE" id="PS50280">
    <property type="entry name" value="SET"/>
    <property type="match status" value="1"/>
</dbReference>
<dbReference type="GO" id="GO:0008168">
    <property type="term" value="F:methyltransferase activity"/>
    <property type="evidence" value="ECO:0007669"/>
    <property type="project" value="UniProtKB-KW"/>
</dbReference>
<gene>
    <name evidence="3" type="primary">SMYD3</name>
    <name evidence="3" type="ORF">AK812_SmicGene42141</name>
</gene>
<dbReference type="PANTHER" id="PTHR47332">
    <property type="entry name" value="SET DOMAIN-CONTAINING PROTEIN 5"/>
    <property type="match status" value="1"/>
</dbReference>
<keyword evidence="3" id="KW-0489">Methyltransferase</keyword>
<dbReference type="InterPro" id="IPR001214">
    <property type="entry name" value="SET_dom"/>
</dbReference>
<dbReference type="CDD" id="cd20071">
    <property type="entry name" value="SET_SMYD"/>
    <property type="match status" value="1"/>
</dbReference>
<name>A0A1Q9C4D8_SYMMI</name>
<keyword evidence="1" id="KW-0812">Transmembrane</keyword>
<keyword evidence="1" id="KW-0472">Membrane</keyword>
<dbReference type="SMART" id="SM00317">
    <property type="entry name" value="SET"/>
    <property type="match status" value="1"/>
</dbReference>
<dbReference type="GO" id="GO:0032259">
    <property type="term" value="P:methylation"/>
    <property type="evidence" value="ECO:0007669"/>
    <property type="project" value="UniProtKB-KW"/>
</dbReference>